<accession>A0A433QTJ8</accession>
<name>A0A433QTJ8_9FUNG</name>
<comment type="caution">
    <text evidence="1">The sequence shown here is derived from an EMBL/GenBank/DDBJ whole genome shotgun (WGS) entry which is preliminary data.</text>
</comment>
<keyword evidence="2" id="KW-1185">Reference proteome</keyword>
<evidence type="ECO:0000313" key="1">
    <source>
        <dbReference type="EMBL" id="RUS33114.1"/>
    </source>
</evidence>
<gene>
    <name evidence="1" type="ORF">BC938DRAFT_473009</name>
</gene>
<organism evidence="1 2">
    <name type="scientific">Jimgerdemannia flammicorona</name>
    <dbReference type="NCBI Taxonomy" id="994334"/>
    <lineage>
        <taxon>Eukaryota</taxon>
        <taxon>Fungi</taxon>
        <taxon>Fungi incertae sedis</taxon>
        <taxon>Mucoromycota</taxon>
        <taxon>Mucoromycotina</taxon>
        <taxon>Endogonomycetes</taxon>
        <taxon>Endogonales</taxon>
        <taxon>Endogonaceae</taxon>
        <taxon>Jimgerdemannia</taxon>
    </lineage>
</organism>
<sequence length="312" mass="35951">MDLVEILNRYEILQVLNDSSWYGVQFINGAARHTPYSQIMDVLLETLGEDTKVRSLLDKPNILYSSRGFAKAWKDASENLSRDGSQFIKAQIRLERCLDEIIDIENRFTSKSSSCLFTAKAVFSDVKKYRDNKLRDLTMLARLTKLVNMVLRMEKGLRLRDLYKLQEQLRPPSRANPFLLCCSLTPKPPKIVTAECVYAAYVEVLDHENQNDSRLRGSWNFENPPEELKGETGMCNWALGKDIHNYEELLDAWQQEVVNIARQVWDNLTRDDGERKIVTAIESLIKNIREKGPGFSKVRGITYPESLREVSV</sequence>
<dbReference type="Proteomes" id="UP000274822">
    <property type="component" value="Unassembled WGS sequence"/>
</dbReference>
<dbReference type="AlphaFoldDB" id="A0A433QTJ8"/>
<evidence type="ECO:0000313" key="2">
    <source>
        <dbReference type="Proteomes" id="UP000274822"/>
    </source>
</evidence>
<proteinExistence type="predicted"/>
<dbReference type="EMBL" id="RBNJ01001477">
    <property type="protein sequence ID" value="RUS33114.1"/>
    <property type="molecule type" value="Genomic_DNA"/>
</dbReference>
<protein>
    <submittedName>
        <fullName evidence="1">Uncharacterized protein</fullName>
    </submittedName>
</protein>
<reference evidence="1 2" key="1">
    <citation type="journal article" date="2018" name="New Phytol.">
        <title>Phylogenomics of Endogonaceae and evolution of mycorrhizas within Mucoromycota.</title>
        <authorList>
            <person name="Chang Y."/>
            <person name="Desiro A."/>
            <person name="Na H."/>
            <person name="Sandor L."/>
            <person name="Lipzen A."/>
            <person name="Clum A."/>
            <person name="Barry K."/>
            <person name="Grigoriev I.V."/>
            <person name="Martin F.M."/>
            <person name="Stajich J.E."/>
            <person name="Smith M.E."/>
            <person name="Bonito G."/>
            <person name="Spatafora J.W."/>
        </authorList>
    </citation>
    <scope>NUCLEOTIDE SEQUENCE [LARGE SCALE GENOMIC DNA]</scope>
    <source>
        <strain evidence="1 2">AD002</strain>
    </source>
</reference>